<keyword evidence="3" id="KW-0274">FAD</keyword>
<dbReference type="InterPro" id="IPR002938">
    <property type="entry name" value="FAD-bd"/>
</dbReference>
<keyword evidence="5" id="KW-0503">Monooxygenase</keyword>
<keyword evidence="8" id="KW-1185">Reference proteome</keyword>
<sequence length="409" mass="43876">MRLTDRKITIIGAGIGGLAAALAFSRQGAKVTVLEQAEAISEVGAGIQISPNGVAVLRALGLADDLAWGAPRARAVVLRSHRQGRKVLRLDLDQYAGPGQNFYFVHRADLINLLADAARQQGVKVRLLQKVDRVTSGVRPVVHLANGAQCGGDLVIGADGLHSKARAALNGITTPRFTGQVAWRATVANLQNHPAEAQVFMGPGRHLVTYPLRDSSLMNIVAVQERKEWADESWHLKDDPDNLRAAFRGFGGGAGAVLEQVEEAALWGLFRHPVAEVWHQGSLAIMGDAAHPTLPFMAQGANMALEDAWVLVDALRKGSSTEDGLAAYQARRRDRVAKVVDAATGNAWKYHLRQPLAWPAHQILRLGGRLAPQRMVQQFDWIYGHDVTGGTAAPAENDPGAGGPITTLA</sequence>
<evidence type="ECO:0000256" key="3">
    <source>
        <dbReference type="ARBA" id="ARBA00022827"/>
    </source>
</evidence>
<evidence type="ECO:0000313" key="7">
    <source>
        <dbReference type="EMBL" id="APG46526.1"/>
    </source>
</evidence>
<proteinExistence type="predicted"/>
<evidence type="ECO:0000256" key="4">
    <source>
        <dbReference type="ARBA" id="ARBA00023002"/>
    </source>
</evidence>
<accession>A0A1L3I352</accession>
<dbReference type="KEGG" id="php:PhaeoP97_01099"/>
<comment type="cofactor">
    <cofactor evidence="1">
        <name>FAD</name>
        <dbReference type="ChEBI" id="CHEBI:57692"/>
    </cofactor>
</comment>
<dbReference type="PANTHER" id="PTHR13789">
    <property type="entry name" value="MONOOXYGENASE"/>
    <property type="match status" value="1"/>
</dbReference>
<protein>
    <submittedName>
        <fullName evidence="7">FAD dependent oxidoreductase</fullName>
    </submittedName>
</protein>
<evidence type="ECO:0000256" key="5">
    <source>
        <dbReference type="ARBA" id="ARBA00023033"/>
    </source>
</evidence>
<organism evidence="7 8">
    <name type="scientific">Phaeobacter porticola</name>
    <dbReference type="NCBI Taxonomy" id="1844006"/>
    <lineage>
        <taxon>Bacteria</taxon>
        <taxon>Pseudomonadati</taxon>
        <taxon>Pseudomonadota</taxon>
        <taxon>Alphaproteobacteria</taxon>
        <taxon>Rhodobacterales</taxon>
        <taxon>Roseobacteraceae</taxon>
        <taxon>Phaeobacter</taxon>
    </lineage>
</organism>
<dbReference type="SUPFAM" id="SSF51905">
    <property type="entry name" value="FAD/NAD(P)-binding domain"/>
    <property type="match status" value="1"/>
</dbReference>
<dbReference type="GO" id="GO:0071949">
    <property type="term" value="F:FAD binding"/>
    <property type="evidence" value="ECO:0007669"/>
    <property type="project" value="InterPro"/>
</dbReference>
<dbReference type="PANTHER" id="PTHR13789:SF318">
    <property type="entry name" value="GERANYLGERANYL DIPHOSPHATE REDUCTASE"/>
    <property type="match status" value="1"/>
</dbReference>
<keyword evidence="2" id="KW-0285">Flavoprotein</keyword>
<dbReference type="OrthoDB" id="4230779at2"/>
<name>A0A1L3I352_9RHOB</name>
<reference evidence="8" key="1">
    <citation type="submission" date="2016-07" db="EMBL/GenBank/DDBJ databases">
        <title>Phaeobacter portensis sp. nov., a tropodithietic acid producing bacterium isolated from a German harbor.</title>
        <authorList>
            <person name="Freese H.M."/>
            <person name="Bunk B."/>
            <person name="Breider S."/>
            <person name="Brinkhoff T."/>
        </authorList>
    </citation>
    <scope>NUCLEOTIDE SEQUENCE [LARGE SCALE GENOMIC DNA]</scope>
    <source>
        <strain evidence="8">P97</strain>
    </source>
</reference>
<dbReference type="RefSeq" id="WP_072504211.1">
    <property type="nucleotide sequence ID" value="NZ_CP016364.1"/>
</dbReference>
<dbReference type="Gene3D" id="3.50.50.60">
    <property type="entry name" value="FAD/NAD(P)-binding domain"/>
    <property type="match status" value="1"/>
</dbReference>
<dbReference type="Proteomes" id="UP000183859">
    <property type="component" value="Chromosome"/>
</dbReference>
<dbReference type="SUPFAM" id="SSF54373">
    <property type="entry name" value="FAD-linked reductases, C-terminal domain"/>
    <property type="match status" value="1"/>
</dbReference>
<keyword evidence="4" id="KW-0560">Oxidoreductase</keyword>
<dbReference type="GO" id="GO:0004497">
    <property type="term" value="F:monooxygenase activity"/>
    <property type="evidence" value="ECO:0007669"/>
    <property type="project" value="UniProtKB-KW"/>
</dbReference>
<dbReference type="InterPro" id="IPR050493">
    <property type="entry name" value="FAD-dep_Monooxygenase_BioMet"/>
</dbReference>
<feature type="domain" description="FAD-binding" evidence="6">
    <location>
        <begin position="7"/>
        <end position="342"/>
    </location>
</feature>
<gene>
    <name evidence="7" type="ORF">PhaeoP97_01099</name>
</gene>
<dbReference type="Pfam" id="PF01494">
    <property type="entry name" value="FAD_binding_3"/>
    <property type="match status" value="1"/>
</dbReference>
<dbReference type="STRING" id="1844006.PhaeoP97_01099"/>
<evidence type="ECO:0000256" key="2">
    <source>
        <dbReference type="ARBA" id="ARBA00022630"/>
    </source>
</evidence>
<evidence type="ECO:0000256" key="1">
    <source>
        <dbReference type="ARBA" id="ARBA00001974"/>
    </source>
</evidence>
<dbReference type="AlphaFoldDB" id="A0A1L3I352"/>
<dbReference type="EMBL" id="CP016364">
    <property type="protein sequence ID" value="APG46526.1"/>
    <property type="molecule type" value="Genomic_DNA"/>
</dbReference>
<evidence type="ECO:0000259" key="6">
    <source>
        <dbReference type="Pfam" id="PF01494"/>
    </source>
</evidence>
<dbReference type="PRINTS" id="PR00420">
    <property type="entry name" value="RNGMNOXGNASE"/>
</dbReference>
<evidence type="ECO:0000313" key="8">
    <source>
        <dbReference type="Proteomes" id="UP000183859"/>
    </source>
</evidence>
<dbReference type="InterPro" id="IPR036188">
    <property type="entry name" value="FAD/NAD-bd_sf"/>
</dbReference>